<dbReference type="PANTHER" id="PTHR13046">
    <property type="entry name" value="PROTEASE U48 CAAX PRENYL PROTEASE RCE1"/>
    <property type="match status" value="1"/>
</dbReference>
<protein>
    <recommendedName>
        <fullName evidence="10">intramembrane prenyl-peptidase Rce1</fullName>
        <ecNumber evidence="10">3.4.26.1</ecNumber>
    </recommendedName>
</protein>
<comment type="similarity">
    <text evidence="2">Belongs to the peptidase U48 family.</text>
</comment>
<evidence type="ECO:0000256" key="9">
    <source>
        <dbReference type="ARBA" id="ARBA00047280"/>
    </source>
</evidence>
<keyword evidence="14" id="KW-1185">Reference proteome</keyword>
<evidence type="ECO:0000256" key="11">
    <source>
        <dbReference type="SAM" id="Phobius"/>
    </source>
</evidence>
<dbReference type="InterPro" id="IPR039731">
    <property type="entry name" value="Rce1"/>
</dbReference>
<evidence type="ECO:0000256" key="3">
    <source>
        <dbReference type="ARBA" id="ARBA00022670"/>
    </source>
</evidence>
<comment type="caution">
    <text evidence="13">The sequence shown here is derived from an EMBL/GenBank/DDBJ whole genome shotgun (WGS) entry which is preliminary data.</text>
</comment>
<evidence type="ECO:0000256" key="6">
    <source>
        <dbReference type="ARBA" id="ARBA00022824"/>
    </source>
</evidence>
<dbReference type="GO" id="GO:0005789">
    <property type="term" value="C:endoplasmic reticulum membrane"/>
    <property type="evidence" value="ECO:0007669"/>
    <property type="project" value="UniProtKB-SubCell"/>
</dbReference>
<gene>
    <name evidence="13" type="ORF">C7M61_001145</name>
</gene>
<feature type="transmembrane region" description="Helical" evidence="11">
    <location>
        <begin position="190"/>
        <end position="213"/>
    </location>
</feature>
<feature type="transmembrane region" description="Helical" evidence="11">
    <location>
        <begin position="147"/>
        <end position="170"/>
    </location>
</feature>
<dbReference type="GO" id="GO:0007323">
    <property type="term" value="P:peptide pheromone maturation"/>
    <property type="evidence" value="ECO:0007669"/>
    <property type="project" value="EnsemblFungi"/>
</dbReference>
<dbReference type="EC" id="3.4.26.1" evidence="10"/>
<evidence type="ECO:0000256" key="2">
    <source>
        <dbReference type="ARBA" id="ARBA00006897"/>
    </source>
</evidence>
<keyword evidence="7 11" id="KW-1133">Transmembrane helix</keyword>
<name>A0A2P7YZT7_9ASCO</name>
<proteinExistence type="inferred from homology"/>
<keyword evidence="4 11" id="KW-0812">Transmembrane</keyword>
<keyword evidence="5" id="KW-0378">Hydrolase</keyword>
<comment type="catalytic activity">
    <reaction evidence="9">
        <text>Hydrolyzes the peptide bond -P2-(S-farnesyl or geranylgeranyl)C-P1'-P2'-P3'-COOH where P1' and P2' are amino acids with aliphatic sidechains and P3' is any C-terminal residue.</text>
        <dbReference type="EC" id="3.4.26.1"/>
    </reaction>
</comment>
<dbReference type="GO" id="GO:0071586">
    <property type="term" value="P:CAAX-box protein processing"/>
    <property type="evidence" value="ECO:0007669"/>
    <property type="project" value="EnsemblFungi"/>
</dbReference>
<dbReference type="RefSeq" id="XP_024716161.1">
    <property type="nucleotide sequence ID" value="XM_024856562.1"/>
</dbReference>
<feature type="transmembrane region" description="Helical" evidence="11">
    <location>
        <begin position="251"/>
        <end position="270"/>
    </location>
</feature>
<accession>A0A2P7YZT7</accession>
<comment type="subcellular location">
    <subcellularLocation>
        <location evidence="1">Endoplasmic reticulum membrane</location>
        <topology evidence="1">Multi-pass membrane protein</topology>
    </subcellularLocation>
</comment>
<dbReference type="Proteomes" id="UP000241107">
    <property type="component" value="Unassembled WGS sequence"/>
</dbReference>
<keyword evidence="6" id="KW-0256">Endoplasmic reticulum</keyword>
<evidence type="ECO:0000256" key="7">
    <source>
        <dbReference type="ARBA" id="ARBA00022989"/>
    </source>
</evidence>
<reference evidence="13 14" key="1">
    <citation type="submission" date="2018-03" db="EMBL/GenBank/DDBJ databases">
        <title>Candida pseudohaemulonii genome assembly and annotation.</title>
        <authorList>
            <person name="Munoz J.F."/>
            <person name="Gade L.G."/>
            <person name="Chow N.A."/>
            <person name="Litvintseva A.P."/>
            <person name="Loparev V.N."/>
            <person name="Cuomo C.A."/>
        </authorList>
    </citation>
    <scope>NUCLEOTIDE SEQUENCE [LARGE SCALE GENOMIC DNA]</scope>
    <source>
        <strain evidence="13 14">B12108</strain>
    </source>
</reference>
<evidence type="ECO:0000256" key="10">
    <source>
        <dbReference type="ARBA" id="ARBA00049729"/>
    </source>
</evidence>
<evidence type="ECO:0000256" key="5">
    <source>
        <dbReference type="ARBA" id="ARBA00022801"/>
    </source>
</evidence>
<dbReference type="GO" id="GO:0004222">
    <property type="term" value="F:metalloendopeptidase activity"/>
    <property type="evidence" value="ECO:0007669"/>
    <property type="project" value="EnsemblFungi"/>
</dbReference>
<dbReference type="STRING" id="418784.A0A2P7YZT7"/>
<keyword evidence="3" id="KW-0645">Protease</keyword>
<dbReference type="PANTHER" id="PTHR13046:SF0">
    <property type="entry name" value="CAAX PRENYL PROTEASE 2"/>
    <property type="match status" value="1"/>
</dbReference>
<evidence type="ECO:0000259" key="12">
    <source>
        <dbReference type="Pfam" id="PF02517"/>
    </source>
</evidence>
<organism evidence="13 14">
    <name type="scientific">Candidozyma pseudohaemuli</name>
    <dbReference type="NCBI Taxonomy" id="418784"/>
    <lineage>
        <taxon>Eukaryota</taxon>
        <taxon>Fungi</taxon>
        <taxon>Dikarya</taxon>
        <taxon>Ascomycota</taxon>
        <taxon>Saccharomycotina</taxon>
        <taxon>Pichiomycetes</taxon>
        <taxon>Metschnikowiaceae</taxon>
        <taxon>Candidozyma</taxon>
    </lineage>
</organism>
<dbReference type="GeneID" id="36564536"/>
<dbReference type="AlphaFoldDB" id="A0A2P7YZT7"/>
<sequence>MLIPLLLSGAIAYSYVASIKIAQPKYLENLSRDDLQVMKYRMGRVTSLCIFILISLPFVVTYGLDYYHDLPSAIRQFGLIPGFTNTHSITEDVLNVVICLGKMLILYCGPLASYFLIGPSLEEDLKDNFMTLWGFRSHVFAPITEEFVYRAAIFSLLQPVISSSWALTVYTPLLFGLAHLHHGWDLHRQGVALSTVLATTAFQFLYTTIFGILANRIYISTGENLWCAIVMHVGCNLGSFPSFEIKDRHPRFFYVYCLLLIFGLIAFLRLI</sequence>
<dbReference type="OrthoDB" id="271604at2759"/>
<dbReference type="Pfam" id="PF02517">
    <property type="entry name" value="Rce1-like"/>
    <property type="match status" value="1"/>
</dbReference>
<dbReference type="InterPro" id="IPR003675">
    <property type="entry name" value="Rce1/LyrA-like_dom"/>
</dbReference>
<evidence type="ECO:0000256" key="8">
    <source>
        <dbReference type="ARBA" id="ARBA00023136"/>
    </source>
</evidence>
<evidence type="ECO:0000313" key="14">
    <source>
        <dbReference type="Proteomes" id="UP000241107"/>
    </source>
</evidence>
<feature type="domain" description="CAAX prenyl protease 2/Lysostaphin resistance protein A-like" evidence="12">
    <location>
        <begin position="131"/>
        <end position="237"/>
    </location>
</feature>
<evidence type="ECO:0000256" key="4">
    <source>
        <dbReference type="ARBA" id="ARBA00022692"/>
    </source>
</evidence>
<feature type="transmembrane region" description="Helical" evidence="11">
    <location>
        <begin position="42"/>
        <end position="64"/>
    </location>
</feature>
<dbReference type="VEuPathDB" id="FungiDB:C7M61_001145"/>
<dbReference type="EMBL" id="PYFQ01000001">
    <property type="protein sequence ID" value="PSK41462.1"/>
    <property type="molecule type" value="Genomic_DNA"/>
</dbReference>
<keyword evidence="8 11" id="KW-0472">Membrane</keyword>
<evidence type="ECO:0000313" key="13">
    <source>
        <dbReference type="EMBL" id="PSK41462.1"/>
    </source>
</evidence>
<evidence type="ECO:0000256" key="1">
    <source>
        <dbReference type="ARBA" id="ARBA00004477"/>
    </source>
</evidence>